<dbReference type="RefSeq" id="WP_195169315.1">
    <property type="nucleotide sequence ID" value="NZ_CP062983.1"/>
</dbReference>
<gene>
    <name evidence="5" type="ORF">G4Y79_16195</name>
</gene>
<dbReference type="NCBIfam" id="TIGR00478">
    <property type="entry name" value="tly"/>
    <property type="match status" value="1"/>
</dbReference>
<dbReference type="InterPro" id="IPR036986">
    <property type="entry name" value="S4_RNA-bd_sf"/>
</dbReference>
<evidence type="ECO:0000256" key="1">
    <source>
        <dbReference type="ARBA" id="ARBA00022884"/>
    </source>
</evidence>
<dbReference type="PROSITE" id="PS50889">
    <property type="entry name" value="S4"/>
    <property type="match status" value="1"/>
</dbReference>
<keyword evidence="1 3" id="KW-0694">RNA-binding</keyword>
<sequence length="263" mass="28876">MAKKQRLDILVHERGMAPSRAKAQALIMAGDVFVNGERVDKAGTRFADDVEIFVKAQPPYVSRGGEKLAGALEAFSFDVSEMVAADVGASTGGFTDCLLQKNAKKVYAIDVGYGQLAHKLRIDERVIVMERTNARYLDALPEQIDLAVIDASFISLKLLLPKVKLWMKPQAHVIALIKPQFEAGKSQVGKGGVVKDQDVHAQILRDILHTSIEEGFQVAGLTISPIKGLKEGNTEFLTWLTWGNEPTDFDLDQAIMTVLEMDI</sequence>
<name>A0A7S8E6E6_9CHLR</name>
<proteinExistence type="inferred from homology"/>
<dbReference type="Proteomes" id="UP000594468">
    <property type="component" value="Chromosome"/>
</dbReference>
<evidence type="ECO:0000256" key="2">
    <source>
        <dbReference type="ARBA" id="ARBA00029460"/>
    </source>
</evidence>
<dbReference type="Gene3D" id="3.40.50.150">
    <property type="entry name" value="Vaccinia Virus protein VP39"/>
    <property type="match status" value="1"/>
</dbReference>
<dbReference type="SUPFAM" id="SSF55174">
    <property type="entry name" value="Alpha-L RNA-binding motif"/>
    <property type="match status" value="1"/>
</dbReference>
<dbReference type="CDD" id="cd00165">
    <property type="entry name" value="S4"/>
    <property type="match status" value="1"/>
</dbReference>
<evidence type="ECO:0000313" key="5">
    <source>
        <dbReference type="EMBL" id="QPC81242.1"/>
    </source>
</evidence>
<keyword evidence="6" id="KW-1185">Reference proteome</keyword>
<keyword evidence="5" id="KW-0808">Transferase</keyword>
<organism evidence="5 6">
    <name type="scientific">Phototrophicus methaneseepsis</name>
    <dbReference type="NCBI Taxonomy" id="2710758"/>
    <lineage>
        <taxon>Bacteria</taxon>
        <taxon>Bacillati</taxon>
        <taxon>Chloroflexota</taxon>
        <taxon>Candidatus Thermofontia</taxon>
        <taxon>Phototrophicales</taxon>
        <taxon>Phototrophicaceae</taxon>
        <taxon>Phototrophicus</taxon>
    </lineage>
</organism>
<dbReference type="GO" id="GO:0008168">
    <property type="term" value="F:methyltransferase activity"/>
    <property type="evidence" value="ECO:0007669"/>
    <property type="project" value="UniProtKB-KW"/>
</dbReference>
<keyword evidence="5" id="KW-0489">Methyltransferase</keyword>
<dbReference type="InterPro" id="IPR002877">
    <property type="entry name" value="RNA_MeTrfase_FtsJ_dom"/>
</dbReference>
<evidence type="ECO:0000259" key="4">
    <source>
        <dbReference type="SMART" id="SM00363"/>
    </source>
</evidence>
<protein>
    <submittedName>
        <fullName evidence="5">TlyA family RNA methyltransferase</fullName>
    </submittedName>
</protein>
<dbReference type="PANTHER" id="PTHR32319">
    <property type="entry name" value="BACTERIAL HEMOLYSIN-LIKE PROTEIN"/>
    <property type="match status" value="1"/>
</dbReference>
<dbReference type="InterPro" id="IPR047048">
    <property type="entry name" value="TlyA"/>
</dbReference>
<dbReference type="EMBL" id="CP062983">
    <property type="protein sequence ID" value="QPC81242.1"/>
    <property type="molecule type" value="Genomic_DNA"/>
</dbReference>
<dbReference type="InterPro" id="IPR004538">
    <property type="entry name" value="Hemolysin_A/TlyA"/>
</dbReference>
<dbReference type="PANTHER" id="PTHR32319:SF0">
    <property type="entry name" value="BACTERIAL HEMOLYSIN-LIKE PROTEIN"/>
    <property type="match status" value="1"/>
</dbReference>
<feature type="domain" description="RNA-binding S4" evidence="4">
    <location>
        <begin position="5"/>
        <end position="69"/>
    </location>
</feature>
<reference evidence="5 6" key="1">
    <citation type="submission" date="2020-02" db="EMBL/GenBank/DDBJ databases">
        <authorList>
            <person name="Zheng R.K."/>
            <person name="Sun C.M."/>
        </authorList>
    </citation>
    <scope>NUCLEOTIDE SEQUENCE [LARGE SCALE GENOMIC DNA]</scope>
    <source>
        <strain evidence="6">rifampicinis</strain>
    </source>
</reference>
<dbReference type="GO" id="GO:0003723">
    <property type="term" value="F:RNA binding"/>
    <property type="evidence" value="ECO:0007669"/>
    <property type="project" value="UniProtKB-KW"/>
</dbReference>
<dbReference type="SUPFAM" id="SSF53335">
    <property type="entry name" value="S-adenosyl-L-methionine-dependent methyltransferases"/>
    <property type="match status" value="1"/>
</dbReference>
<dbReference type="Gene3D" id="3.10.290.10">
    <property type="entry name" value="RNA-binding S4 domain"/>
    <property type="match status" value="1"/>
</dbReference>
<dbReference type="InterPro" id="IPR029063">
    <property type="entry name" value="SAM-dependent_MTases_sf"/>
</dbReference>
<dbReference type="KEGG" id="pmet:G4Y79_16195"/>
<dbReference type="GO" id="GO:0032259">
    <property type="term" value="P:methylation"/>
    <property type="evidence" value="ECO:0007669"/>
    <property type="project" value="UniProtKB-KW"/>
</dbReference>
<dbReference type="AlphaFoldDB" id="A0A7S8E6E6"/>
<accession>A0A7S8E6E6</accession>
<evidence type="ECO:0000256" key="3">
    <source>
        <dbReference type="PROSITE-ProRule" id="PRU00182"/>
    </source>
</evidence>
<comment type="similarity">
    <text evidence="2">Belongs to the TlyA family.</text>
</comment>
<dbReference type="Pfam" id="PF01728">
    <property type="entry name" value="FtsJ"/>
    <property type="match status" value="1"/>
</dbReference>
<dbReference type="PIRSF" id="PIRSF005578">
    <property type="entry name" value="TlyA"/>
    <property type="match status" value="1"/>
</dbReference>
<dbReference type="SMART" id="SM00363">
    <property type="entry name" value="S4"/>
    <property type="match status" value="1"/>
</dbReference>
<dbReference type="InterPro" id="IPR002942">
    <property type="entry name" value="S4_RNA-bd"/>
</dbReference>
<dbReference type="Pfam" id="PF01479">
    <property type="entry name" value="S4"/>
    <property type="match status" value="1"/>
</dbReference>
<evidence type="ECO:0000313" key="6">
    <source>
        <dbReference type="Proteomes" id="UP000594468"/>
    </source>
</evidence>